<dbReference type="SUPFAM" id="SSF55124">
    <property type="entry name" value="Nitrite/Sulfite reductase N-terminal domain-like"/>
    <property type="match status" value="1"/>
</dbReference>
<dbReference type="Pfam" id="PF03460">
    <property type="entry name" value="NIR_SIR_ferr"/>
    <property type="match status" value="1"/>
</dbReference>
<accession>E1YI72</accession>
<sequence>MLKLGEKGAIIQRDNETYAIAAHTPCGIVTPEILRRLADVAEKYNVKAMKITGATRIAMVGIREEDIDNVWKDLGLKPGAAVGLCVRSIRTCPGTTFCKIGQQDSLGMGMKLDEKYHGMELPGKFKIAVSGCNINCAESWVRDIGLFGKSKGWTIVIGGNVGSKPRIAQELASDLNDDEALLVIEKIIGYYSENAKKGERIGKMIERMGFDTVKNALT</sequence>
<dbReference type="PIRSF" id="PIRSF037487">
    <property type="entry name" value="Sulfite_red_assimil"/>
    <property type="match status" value="1"/>
</dbReference>
<reference evidence="9" key="1">
    <citation type="journal article" date="2011" name="Environ. Microbiol.">
        <title>Genomic insights into the metabolic potential of the polycyclic aromatic hydrocarbon degrading sulfate-reducing Deltaproteobacterium N47.</title>
        <authorList>
            <person name="Bergmann F."/>
            <person name="Selesi D."/>
            <person name="Weinmaier T."/>
            <person name="Tischler P."/>
            <person name="Rattei T."/>
            <person name="Meckenstock R.U."/>
        </authorList>
    </citation>
    <scope>NUCLEOTIDE SEQUENCE</scope>
</reference>
<evidence type="ECO:0000256" key="4">
    <source>
        <dbReference type="ARBA" id="ARBA00023002"/>
    </source>
</evidence>
<dbReference type="InterPro" id="IPR017220">
    <property type="entry name" value="Sulphite_reductase_assimil"/>
</dbReference>
<dbReference type="Gene3D" id="3.30.413.10">
    <property type="entry name" value="Sulfite Reductase Hemoprotein, domain 1"/>
    <property type="match status" value="1"/>
</dbReference>
<dbReference type="PROSITE" id="PS00365">
    <property type="entry name" value="NIR_SIR"/>
    <property type="match status" value="1"/>
</dbReference>
<dbReference type="InterPro" id="IPR005117">
    <property type="entry name" value="NiRdtase/SiRdtase_haem-b_fer"/>
</dbReference>
<dbReference type="PANTHER" id="PTHR43809">
    <property type="entry name" value="NITRITE REDUCTASE (NADH) LARGE SUBUNIT"/>
    <property type="match status" value="1"/>
</dbReference>
<dbReference type="GO" id="GO:0020037">
    <property type="term" value="F:heme binding"/>
    <property type="evidence" value="ECO:0007669"/>
    <property type="project" value="InterPro"/>
</dbReference>
<feature type="domain" description="Nitrite/sulphite reductase 4Fe-4S" evidence="7">
    <location>
        <begin position="85"/>
        <end position="216"/>
    </location>
</feature>
<dbReference type="GO" id="GO:0051539">
    <property type="term" value="F:4 iron, 4 sulfur cluster binding"/>
    <property type="evidence" value="ECO:0007669"/>
    <property type="project" value="UniProtKB-KW"/>
</dbReference>
<evidence type="ECO:0000256" key="5">
    <source>
        <dbReference type="ARBA" id="ARBA00023004"/>
    </source>
</evidence>
<dbReference type="InterPro" id="IPR036136">
    <property type="entry name" value="Nit/Sulf_reduc_fer-like_dom_sf"/>
</dbReference>
<keyword evidence="3" id="KW-0479">Metal-binding</keyword>
<keyword evidence="4" id="KW-0560">Oxidoreductase</keyword>
<dbReference type="InterPro" id="IPR052034">
    <property type="entry name" value="NasD-like"/>
</dbReference>
<dbReference type="GO" id="GO:0016491">
    <property type="term" value="F:oxidoreductase activity"/>
    <property type="evidence" value="ECO:0007669"/>
    <property type="project" value="UniProtKB-KW"/>
</dbReference>
<keyword evidence="5" id="KW-0408">Iron</keyword>
<evidence type="ECO:0000259" key="8">
    <source>
        <dbReference type="Pfam" id="PF03460"/>
    </source>
</evidence>
<dbReference type="SUPFAM" id="SSF56014">
    <property type="entry name" value="Nitrite and sulphite reductase 4Fe-4S domain-like"/>
    <property type="match status" value="1"/>
</dbReference>
<keyword evidence="2" id="KW-0349">Heme</keyword>
<protein>
    <submittedName>
        <fullName evidence="9">Sulfite reductase, assimilatory-type</fullName>
    </submittedName>
</protein>
<dbReference type="InterPro" id="IPR006066">
    <property type="entry name" value="NO2/SO3_Rdtase_FeS/sirohaem_BS"/>
</dbReference>
<evidence type="ECO:0000256" key="3">
    <source>
        <dbReference type="ARBA" id="ARBA00022723"/>
    </source>
</evidence>
<organism evidence="9">
    <name type="scientific">uncultured Desulfobacterium sp</name>
    <dbReference type="NCBI Taxonomy" id="201089"/>
    <lineage>
        <taxon>Bacteria</taxon>
        <taxon>Pseudomonadati</taxon>
        <taxon>Thermodesulfobacteriota</taxon>
        <taxon>Desulfobacteria</taxon>
        <taxon>Desulfobacterales</taxon>
        <taxon>Desulfobacteriaceae</taxon>
        <taxon>Desulfobacterium</taxon>
        <taxon>environmental samples</taxon>
    </lineage>
</organism>
<dbReference type="AlphaFoldDB" id="E1YI72"/>
<dbReference type="Gene3D" id="3.90.480.10">
    <property type="entry name" value="Sulfite Reductase Hemoprotein,Domain 2"/>
    <property type="match status" value="1"/>
</dbReference>
<dbReference type="PRINTS" id="PR00397">
    <property type="entry name" value="SIROHAEM"/>
</dbReference>
<dbReference type="GO" id="GO:0046872">
    <property type="term" value="F:metal ion binding"/>
    <property type="evidence" value="ECO:0007669"/>
    <property type="project" value="UniProtKB-KW"/>
</dbReference>
<dbReference type="InterPro" id="IPR045854">
    <property type="entry name" value="NO2/SO3_Rdtase_4Fe4S_sf"/>
</dbReference>
<evidence type="ECO:0000313" key="9">
    <source>
        <dbReference type="EMBL" id="CBX30341.1"/>
    </source>
</evidence>
<evidence type="ECO:0000256" key="6">
    <source>
        <dbReference type="ARBA" id="ARBA00023014"/>
    </source>
</evidence>
<dbReference type="EMBL" id="FR695874">
    <property type="protein sequence ID" value="CBX30341.1"/>
    <property type="molecule type" value="Genomic_DNA"/>
</dbReference>
<evidence type="ECO:0000259" key="7">
    <source>
        <dbReference type="Pfam" id="PF01077"/>
    </source>
</evidence>
<proteinExistence type="predicted"/>
<dbReference type="InterPro" id="IPR006067">
    <property type="entry name" value="NO2/SO3_Rdtase_4Fe4S_dom"/>
</dbReference>
<evidence type="ECO:0000256" key="2">
    <source>
        <dbReference type="ARBA" id="ARBA00022617"/>
    </source>
</evidence>
<name>E1YI72_9BACT</name>
<keyword evidence="1" id="KW-0004">4Fe-4S</keyword>
<feature type="domain" description="Nitrite/Sulfite reductase ferredoxin-like" evidence="8">
    <location>
        <begin position="11"/>
        <end position="74"/>
    </location>
</feature>
<gene>
    <name evidence="9" type="ORF">N47_D31500</name>
</gene>
<evidence type="ECO:0000256" key="1">
    <source>
        <dbReference type="ARBA" id="ARBA00022485"/>
    </source>
</evidence>
<dbReference type="PANTHER" id="PTHR43809:SF1">
    <property type="entry name" value="NITRITE REDUCTASE (NADH) LARGE SUBUNIT"/>
    <property type="match status" value="1"/>
</dbReference>
<keyword evidence="6" id="KW-0411">Iron-sulfur</keyword>
<dbReference type="Pfam" id="PF01077">
    <property type="entry name" value="NIR_SIR"/>
    <property type="match status" value="1"/>
</dbReference>